<keyword evidence="1" id="KW-1133">Transmembrane helix</keyword>
<keyword evidence="1" id="KW-0472">Membrane</keyword>
<keyword evidence="1" id="KW-0863">Zinc-finger</keyword>
<evidence type="ECO:0000256" key="3">
    <source>
        <dbReference type="SAM" id="MobiDB-lite"/>
    </source>
</evidence>
<evidence type="ECO:0000256" key="1">
    <source>
        <dbReference type="RuleBase" id="RU367073"/>
    </source>
</evidence>
<comment type="similarity">
    <text evidence="1">Belongs to the lunapark family.</text>
</comment>
<feature type="compositionally biased region" description="Polar residues" evidence="3">
    <location>
        <begin position="323"/>
        <end position="343"/>
    </location>
</feature>
<dbReference type="InterPro" id="IPR019273">
    <property type="entry name" value="Lunapark_Znf"/>
</dbReference>
<comment type="caution">
    <text evidence="5">The sequence shown here is derived from an EMBL/GenBank/DDBJ whole genome shotgun (WGS) entry which is preliminary data.</text>
</comment>
<evidence type="ECO:0000313" key="5">
    <source>
        <dbReference type="EMBL" id="PHH49613.1"/>
    </source>
</evidence>
<keyword evidence="1" id="KW-0812">Transmembrane</keyword>
<dbReference type="AlphaFoldDB" id="A0A2C5WV12"/>
<feature type="region of interest" description="Disordered" evidence="3">
    <location>
        <begin position="140"/>
        <end position="186"/>
    </location>
</feature>
<accession>A0A2C5WV12</accession>
<comment type="domain">
    <text evidence="1">The C4-type zinc finger motif is necessary both for its ER three-way tubular junction localization and formation.</text>
</comment>
<dbReference type="GO" id="GO:0071788">
    <property type="term" value="P:endoplasmic reticulum tubular network maintenance"/>
    <property type="evidence" value="ECO:0007669"/>
    <property type="project" value="UniProtKB-UniRule"/>
</dbReference>
<dbReference type="STRING" id="1035309.A0A2C5WV12"/>
<comment type="caution">
    <text evidence="1">Lacks conserved residue(s) required for the propagation of feature annotation.</text>
</comment>
<feature type="region of interest" description="Disordered" evidence="3">
    <location>
        <begin position="321"/>
        <end position="343"/>
    </location>
</feature>
<dbReference type="GO" id="GO:0098826">
    <property type="term" value="C:endoplasmic reticulum tubular network membrane"/>
    <property type="evidence" value="ECO:0007669"/>
    <property type="project" value="UniProtKB-UniRule"/>
</dbReference>
<feature type="domain" description="Lunapark zinc ribbon" evidence="4">
    <location>
        <begin position="246"/>
        <end position="302"/>
    </location>
</feature>
<dbReference type="OrthoDB" id="1725934at2759"/>
<organism evidence="5 6">
    <name type="scientific">Ceratocystis fimbriata CBS 114723</name>
    <dbReference type="NCBI Taxonomy" id="1035309"/>
    <lineage>
        <taxon>Eukaryota</taxon>
        <taxon>Fungi</taxon>
        <taxon>Dikarya</taxon>
        <taxon>Ascomycota</taxon>
        <taxon>Pezizomycotina</taxon>
        <taxon>Sordariomycetes</taxon>
        <taxon>Hypocreomycetidae</taxon>
        <taxon>Microascales</taxon>
        <taxon>Ceratocystidaceae</taxon>
        <taxon>Ceratocystis</taxon>
    </lineage>
</organism>
<evidence type="ECO:0000313" key="6">
    <source>
        <dbReference type="Proteomes" id="UP000222788"/>
    </source>
</evidence>
<name>A0A2C5WV12_9PEZI</name>
<dbReference type="Proteomes" id="UP000222788">
    <property type="component" value="Unassembled WGS sequence"/>
</dbReference>
<reference evidence="5 6" key="2">
    <citation type="journal article" date="2013" name="IMA Fungus">
        <title>IMA Genome-F 1: Ceratocystis fimbriata: Draft nuclear genome sequence for the plant pathogen, Ceratocystis fimbriata.</title>
        <authorList>
            <person name="Wilken P.M."/>
            <person name="Steenkamp E.T."/>
            <person name="Wingfield M.J."/>
            <person name="de Beer Z.W."/>
            <person name="Wingfield B.D."/>
        </authorList>
    </citation>
    <scope>NUCLEOTIDE SEQUENCE [LARGE SCALE GENOMIC DNA]</scope>
    <source>
        <strain evidence="5 6">CBS 114723</strain>
    </source>
</reference>
<keyword evidence="6" id="KW-1185">Reference proteome</keyword>
<evidence type="ECO:0000259" key="4">
    <source>
        <dbReference type="Pfam" id="PF10058"/>
    </source>
</evidence>
<sequence>MVSFWPWSRNSSSTLDFEKTLSALSIKISTAQTGLDSTRTRARRVKVLLVLYLTFAYLVYVILAFLVVGSREMGSLEWTGVSGAPVVIYLARYTVATYYDFRLDTLETRLKELQAEREKTIQKLKDATKYDSTMELLEKYGGGSKSNKSPEKSITSAADPKAKSGGAAAAPKRTNQPPPPTANINRVTSSGASIIRNTGASTPLAQIEVSEEFAPNAFGDLASTQLTIPNPVQRTASSQIPGESHWYDRILDLLLGEDEKDPKNRIILMCQKCRLINGQAPPGVKSLEEIGIWKCMSCGASNGKLDEGVEILDAVLKAKETAQAGSNISSPGVNSDRTSSSSQ</sequence>
<dbReference type="GO" id="GO:1903373">
    <property type="term" value="P:positive regulation of endoplasmic reticulum tubular network organization"/>
    <property type="evidence" value="ECO:0007669"/>
    <property type="project" value="UniProtKB-UniRule"/>
</dbReference>
<protein>
    <recommendedName>
        <fullName evidence="1">Endoplasmic reticulum junction formation protein lunapark</fullName>
    </recommendedName>
</protein>
<feature type="transmembrane region" description="Helical" evidence="1">
    <location>
        <begin position="47"/>
        <end position="68"/>
    </location>
</feature>
<keyword evidence="1" id="KW-0256">Endoplasmic reticulum</keyword>
<gene>
    <name evidence="5" type="ORF">CFIMG_003716RA</name>
</gene>
<feature type="compositionally biased region" description="Low complexity" evidence="3">
    <location>
        <begin position="156"/>
        <end position="171"/>
    </location>
</feature>
<keyword evidence="1" id="KW-0862">Zinc</keyword>
<dbReference type="InterPro" id="IPR040115">
    <property type="entry name" value="Lnp"/>
</dbReference>
<keyword evidence="2" id="KW-0175">Coiled coil</keyword>
<dbReference type="PANTHER" id="PTHR22166">
    <property type="entry name" value="ENDOPLASMIC RETICULUM JUNCTION FORMATION PROTEIN LUNAPARK"/>
    <property type="match status" value="1"/>
</dbReference>
<proteinExistence type="inferred from homology"/>
<reference evidence="5 6" key="1">
    <citation type="journal article" date="2013" name="Fungal Biol.">
        <title>Analysis of microsatellite markers in the genome of the plant pathogen Ceratocystis fimbriata.</title>
        <authorList>
            <person name="Simpson M.C."/>
            <person name="Wilken P.M."/>
            <person name="Coetzee M.P."/>
            <person name="Wingfield M.J."/>
            <person name="Wingfield B.D."/>
        </authorList>
    </citation>
    <scope>NUCLEOTIDE SEQUENCE [LARGE SCALE GENOMIC DNA]</scope>
    <source>
        <strain evidence="5 6">CBS 114723</strain>
    </source>
</reference>
<comment type="function">
    <text evidence="1">Plays a role in determining ER morphology.</text>
</comment>
<comment type="subcellular location">
    <subcellularLocation>
        <location evidence="1">Endoplasmic reticulum membrane</location>
        <topology evidence="1">Multi-pass membrane protein</topology>
    </subcellularLocation>
</comment>
<dbReference type="Pfam" id="PF10058">
    <property type="entry name" value="Zn_ribbon_10"/>
    <property type="match status" value="1"/>
</dbReference>
<keyword evidence="1" id="KW-0479">Metal-binding</keyword>
<dbReference type="EMBL" id="APWK03000184">
    <property type="protein sequence ID" value="PHH49613.1"/>
    <property type="molecule type" value="Genomic_DNA"/>
</dbReference>
<dbReference type="GO" id="GO:0008270">
    <property type="term" value="F:zinc ion binding"/>
    <property type="evidence" value="ECO:0007669"/>
    <property type="project" value="UniProtKB-KW"/>
</dbReference>
<dbReference type="PANTHER" id="PTHR22166:SF12">
    <property type="entry name" value="ENDOPLASMIC RETICULUM JUNCTION FORMATION PROTEIN LUNAPARK"/>
    <property type="match status" value="1"/>
</dbReference>
<evidence type="ECO:0000256" key="2">
    <source>
        <dbReference type="SAM" id="Coils"/>
    </source>
</evidence>
<feature type="coiled-coil region" evidence="2">
    <location>
        <begin position="103"/>
        <end position="130"/>
    </location>
</feature>